<comment type="caution">
    <text evidence="3">The sequence shown here is derived from an EMBL/GenBank/DDBJ whole genome shotgun (WGS) entry which is preliminary data.</text>
</comment>
<feature type="signal peptide" evidence="1">
    <location>
        <begin position="1"/>
        <end position="22"/>
    </location>
</feature>
<dbReference type="Proteomes" id="UP000304900">
    <property type="component" value="Unassembled WGS sequence"/>
</dbReference>
<proteinExistence type="predicted"/>
<evidence type="ECO:0000313" key="4">
    <source>
        <dbReference type="Proteomes" id="UP000304900"/>
    </source>
</evidence>
<dbReference type="AlphaFoldDB" id="A0A4U6CTS3"/>
<sequence>MKNAILKLKFWVAMAMTIFVAAACSRAPQIGHDRDESVNLRSFSTFKVEAEKEIAKDPLLGSELNQRRMTAGVIQAMEKKGYVVDELNPEIVVRFTVDVKDRQEVSGGNNYYPYRRWWSTPGNDITTYNYQESRLIVNIYQKGTDRMIWQGWLSGQVKPAGKKDNANETLKNIVLEILQTFPESTRI</sequence>
<organism evidence="3 4">
    <name type="scientific">Dyadobacter frigoris</name>
    <dbReference type="NCBI Taxonomy" id="2576211"/>
    <lineage>
        <taxon>Bacteria</taxon>
        <taxon>Pseudomonadati</taxon>
        <taxon>Bacteroidota</taxon>
        <taxon>Cytophagia</taxon>
        <taxon>Cytophagales</taxon>
        <taxon>Spirosomataceae</taxon>
        <taxon>Dyadobacter</taxon>
    </lineage>
</organism>
<accession>A0A4U6CTS3</accession>
<dbReference type="RefSeq" id="WP_137343378.1">
    <property type="nucleotide sequence ID" value="NZ_BSQH01000005.1"/>
</dbReference>
<feature type="chain" id="PRO_5020837126" evidence="1">
    <location>
        <begin position="23"/>
        <end position="187"/>
    </location>
</feature>
<dbReference type="PROSITE" id="PS51257">
    <property type="entry name" value="PROKAR_LIPOPROTEIN"/>
    <property type="match status" value="1"/>
</dbReference>
<reference evidence="3 4" key="1">
    <citation type="submission" date="2019-05" db="EMBL/GenBank/DDBJ databases">
        <title>Dyadobacter AR-3-8 sp. nov., isolated from arctic soil.</title>
        <authorList>
            <person name="Chaudhary D.K."/>
        </authorList>
    </citation>
    <scope>NUCLEOTIDE SEQUENCE [LARGE SCALE GENOMIC DNA]</scope>
    <source>
        <strain evidence="3 4">AR-3-8</strain>
    </source>
</reference>
<evidence type="ECO:0000313" key="3">
    <source>
        <dbReference type="EMBL" id="TKT87992.1"/>
    </source>
</evidence>
<dbReference type="InterPro" id="IPR025411">
    <property type="entry name" value="DUF4136"/>
</dbReference>
<gene>
    <name evidence="3" type="ORF">FDK13_28230</name>
</gene>
<dbReference type="EMBL" id="SZVO01000017">
    <property type="protein sequence ID" value="TKT87992.1"/>
    <property type="molecule type" value="Genomic_DNA"/>
</dbReference>
<feature type="domain" description="DUF4136" evidence="2">
    <location>
        <begin position="32"/>
        <end position="182"/>
    </location>
</feature>
<keyword evidence="1" id="KW-0732">Signal</keyword>
<name>A0A4U6CTS3_9BACT</name>
<evidence type="ECO:0000256" key="1">
    <source>
        <dbReference type="SAM" id="SignalP"/>
    </source>
</evidence>
<protein>
    <submittedName>
        <fullName evidence="3">DUF4136 domain-containing protein</fullName>
    </submittedName>
</protein>
<dbReference type="OrthoDB" id="5432251at2"/>
<evidence type="ECO:0000259" key="2">
    <source>
        <dbReference type="Pfam" id="PF13590"/>
    </source>
</evidence>
<dbReference type="Gene3D" id="3.30.160.670">
    <property type="match status" value="1"/>
</dbReference>
<keyword evidence="4" id="KW-1185">Reference proteome</keyword>
<dbReference type="Pfam" id="PF13590">
    <property type="entry name" value="DUF4136"/>
    <property type="match status" value="1"/>
</dbReference>